<keyword evidence="1" id="KW-0812">Transmembrane</keyword>
<gene>
    <name evidence="3" type="ORF">ABE28_020395</name>
</gene>
<dbReference type="InterPro" id="IPR053150">
    <property type="entry name" value="Teicoplanin_resist-assoc"/>
</dbReference>
<dbReference type="PANTHER" id="PTHR36834">
    <property type="entry name" value="MEMBRANE PROTEIN-RELATED"/>
    <property type="match status" value="1"/>
</dbReference>
<feature type="transmembrane region" description="Helical" evidence="1">
    <location>
        <begin position="6"/>
        <end position="25"/>
    </location>
</feature>
<evidence type="ECO:0000313" key="4">
    <source>
        <dbReference type="Proteomes" id="UP000077926"/>
    </source>
</evidence>
<accession>A0A1B3XU45</accession>
<dbReference type="EMBL" id="CP017080">
    <property type="protein sequence ID" value="AOH56735.1"/>
    <property type="molecule type" value="Genomic_DNA"/>
</dbReference>
<protein>
    <recommendedName>
        <fullName evidence="2">VanZ-like domain-containing protein</fullName>
    </recommendedName>
</protein>
<evidence type="ECO:0000259" key="2">
    <source>
        <dbReference type="Pfam" id="PF04892"/>
    </source>
</evidence>
<keyword evidence="1" id="KW-1133">Transmembrane helix</keyword>
<evidence type="ECO:0000313" key="3">
    <source>
        <dbReference type="EMBL" id="AOH56735.1"/>
    </source>
</evidence>
<sequence length="165" mass="19223">MKIFVKAVLSLCMVLYLLILTKLILFKYISIMDMKDHIRFTFHERYWGYHNFIPFKTIFQYIFTEDINTTIRIDNIVGNIIGFIPFGFMLPLLSKRVSRFKSIVIATFGLSFTYEILQLLFELGSFDVDDLILNTLGGVIGYLPIKIVHIFNKTKNGRSIRGHAQ</sequence>
<proteinExistence type="predicted"/>
<feature type="domain" description="VanZ-like" evidence="2">
    <location>
        <begin position="14"/>
        <end position="147"/>
    </location>
</feature>
<dbReference type="KEGG" id="bmur:ABE28_020395"/>
<feature type="transmembrane region" description="Helical" evidence="1">
    <location>
        <begin position="76"/>
        <end position="93"/>
    </location>
</feature>
<dbReference type="Pfam" id="PF04892">
    <property type="entry name" value="VanZ"/>
    <property type="match status" value="1"/>
</dbReference>
<feature type="transmembrane region" description="Helical" evidence="1">
    <location>
        <begin position="100"/>
        <end position="120"/>
    </location>
</feature>
<dbReference type="OrthoDB" id="4822551at2"/>
<dbReference type="AlphaFoldDB" id="A0A1B3XU45"/>
<evidence type="ECO:0000256" key="1">
    <source>
        <dbReference type="SAM" id="Phobius"/>
    </source>
</evidence>
<keyword evidence="4" id="KW-1185">Reference proteome</keyword>
<name>A0A1B3XU45_9BACI</name>
<dbReference type="Proteomes" id="UP000077926">
    <property type="component" value="Chromosome"/>
</dbReference>
<keyword evidence="1" id="KW-0472">Membrane</keyword>
<dbReference type="PANTHER" id="PTHR36834:SF1">
    <property type="entry name" value="INTEGRAL MEMBRANE PROTEIN"/>
    <property type="match status" value="1"/>
</dbReference>
<feature type="transmembrane region" description="Helical" evidence="1">
    <location>
        <begin position="132"/>
        <end position="151"/>
    </location>
</feature>
<dbReference type="InterPro" id="IPR006976">
    <property type="entry name" value="VanZ-like"/>
</dbReference>
<dbReference type="RefSeq" id="WP_064462701.1">
    <property type="nucleotide sequence ID" value="NZ_CP017080.1"/>
</dbReference>
<reference evidence="3 4" key="1">
    <citation type="submission" date="2016-08" db="EMBL/GenBank/DDBJ databases">
        <title>Complete genome sequence of Bacillus muralis G25-68, a strain with toxicity to nematodes.</title>
        <authorList>
            <person name="Zheng Z."/>
        </authorList>
    </citation>
    <scope>NUCLEOTIDE SEQUENCE [LARGE SCALE GENOMIC DNA]</scope>
    <source>
        <strain evidence="3 4">G25-68</strain>
    </source>
</reference>
<organism evidence="3 4">
    <name type="scientific">Peribacillus muralis</name>
    <dbReference type="NCBI Taxonomy" id="264697"/>
    <lineage>
        <taxon>Bacteria</taxon>
        <taxon>Bacillati</taxon>
        <taxon>Bacillota</taxon>
        <taxon>Bacilli</taxon>
        <taxon>Bacillales</taxon>
        <taxon>Bacillaceae</taxon>
        <taxon>Peribacillus</taxon>
    </lineage>
</organism>
<dbReference type="STRING" id="264697.ABE28_020395"/>